<gene>
    <name evidence="3" type="primary">KAFR0G01030</name>
    <name evidence="3" type="ORF">KAFR_0G01030</name>
</gene>
<reference evidence="3 4" key="1">
    <citation type="journal article" date="2011" name="Proc. Natl. Acad. Sci. U.S.A.">
        <title>Evolutionary erosion of yeast sex chromosomes by mating-type switching accidents.</title>
        <authorList>
            <person name="Gordon J.L."/>
            <person name="Armisen D."/>
            <person name="Proux-Wera E."/>
            <person name="Oheigeartaigh S.S."/>
            <person name="Byrne K.P."/>
            <person name="Wolfe K.H."/>
        </authorList>
    </citation>
    <scope>NUCLEOTIDE SEQUENCE [LARGE SCALE GENOMIC DNA]</scope>
    <source>
        <strain evidence="4">ATCC 22294 / BCRC 22015 / CBS 2517 / CECT 1963 / NBRC 1671 / NRRL Y-8276</strain>
    </source>
</reference>
<dbReference type="InParanoid" id="H2AXN6"/>
<evidence type="ECO:0000256" key="1">
    <source>
        <dbReference type="SAM" id="Coils"/>
    </source>
</evidence>
<keyword evidence="1" id="KW-0175">Coiled coil</keyword>
<feature type="coiled-coil region" evidence="1">
    <location>
        <begin position="67"/>
        <end position="94"/>
    </location>
</feature>
<proteinExistence type="predicted"/>
<sequence length="188" mass="21941">MVEQRVTSTPLQLHELNIVNKSQNNVEEVHRTPTKPKNLPSTPTVVKSPQRTIPAREADDDELIYQLAAKRREIIDLETKLGSLKKEVQVLENQFKVKHGNEDTTSNFKSKLRFNTKNSFFKNIVDKFNEFNVNEDEFDSNVRTKNDDDFYLKEGYDFNDEEIDRNNAAEETGQLRKLNAKDIDLLRR</sequence>
<dbReference type="OrthoDB" id="4067896at2759"/>
<dbReference type="GeneID" id="13884627"/>
<feature type="compositionally biased region" description="Polar residues" evidence="2">
    <location>
        <begin position="39"/>
        <end position="50"/>
    </location>
</feature>
<dbReference type="RefSeq" id="XP_003958271.1">
    <property type="nucleotide sequence ID" value="XM_003958222.1"/>
</dbReference>
<keyword evidence="4" id="KW-1185">Reference proteome</keyword>
<evidence type="ECO:0000256" key="2">
    <source>
        <dbReference type="SAM" id="MobiDB-lite"/>
    </source>
</evidence>
<name>H2AXN6_KAZAF</name>
<organism evidence="3 4">
    <name type="scientific">Kazachstania africana (strain ATCC 22294 / BCRC 22015 / CBS 2517 / CECT 1963 / NBRC 1671 / NRRL Y-8276)</name>
    <name type="common">Yeast</name>
    <name type="synonym">Kluyveromyces africanus</name>
    <dbReference type="NCBI Taxonomy" id="1071382"/>
    <lineage>
        <taxon>Eukaryota</taxon>
        <taxon>Fungi</taxon>
        <taxon>Dikarya</taxon>
        <taxon>Ascomycota</taxon>
        <taxon>Saccharomycotina</taxon>
        <taxon>Saccharomycetes</taxon>
        <taxon>Saccharomycetales</taxon>
        <taxon>Saccharomycetaceae</taxon>
        <taxon>Kazachstania</taxon>
    </lineage>
</organism>
<dbReference type="KEGG" id="kaf:KAFR_0G01030"/>
<protein>
    <submittedName>
        <fullName evidence="3">Uncharacterized protein</fullName>
    </submittedName>
</protein>
<dbReference type="Proteomes" id="UP000005220">
    <property type="component" value="Chromosome 7"/>
</dbReference>
<dbReference type="EMBL" id="HE650827">
    <property type="protein sequence ID" value="CCF59136.1"/>
    <property type="molecule type" value="Genomic_DNA"/>
</dbReference>
<dbReference type="HOGENOM" id="CLU_1441256_0_0_1"/>
<dbReference type="AlphaFoldDB" id="H2AXN6"/>
<dbReference type="FunCoup" id="H2AXN6">
    <property type="interactions" value="24"/>
</dbReference>
<evidence type="ECO:0000313" key="3">
    <source>
        <dbReference type="EMBL" id="CCF59136.1"/>
    </source>
</evidence>
<evidence type="ECO:0000313" key="4">
    <source>
        <dbReference type="Proteomes" id="UP000005220"/>
    </source>
</evidence>
<feature type="region of interest" description="Disordered" evidence="2">
    <location>
        <begin position="22"/>
        <end position="50"/>
    </location>
</feature>
<accession>H2AXN6</accession>